<dbReference type="KEGG" id="app:CAP2UW1_4438"/>
<organism evidence="4">
    <name type="scientific">Accumulibacter regalis</name>
    <dbReference type="NCBI Taxonomy" id="522306"/>
    <lineage>
        <taxon>Bacteria</taxon>
        <taxon>Pseudomonadati</taxon>
        <taxon>Pseudomonadota</taxon>
        <taxon>Betaproteobacteria</taxon>
        <taxon>Candidatus Accumulibacter</taxon>
    </lineage>
</organism>
<dbReference type="HOGENOM" id="CLU_1418768_0_0_4"/>
<dbReference type="InterPro" id="IPR011006">
    <property type="entry name" value="CheY-like_superfamily"/>
</dbReference>
<dbReference type="SMART" id="SM00448">
    <property type="entry name" value="REC"/>
    <property type="match status" value="1"/>
</dbReference>
<dbReference type="GO" id="GO:0000160">
    <property type="term" value="P:phosphorelay signal transduction system"/>
    <property type="evidence" value="ECO:0007669"/>
    <property type="project" value="InterPro"/>
</dbReference>
<sequence length="191" mass="21011">MKHVHYASLPHALTPRARAERRAADGVSKSLLSGQSDEIEFADESEEEKQSPELTAERWFILIVDDDPSVHEVTLLALGGERIHGRPLALIHAYSARQAREVLAACPDIDLILLDVVMETADAGLVLARAIRHELGLQQVKIVIRTGHPGLFSEQAVRNIPEVDGYLTKSGVLRSLLIDTLTELLSPRPAH</sequence>
<keyword evidence="1" id="KW-0597">Phosphoprotein</keyword>
<evidence type="ECO:0000256" key="2">
    <source>
        <dbReference type="SAM" id="MobiDB-lite"/>
    </source>
</evidence>
<protein>
    <submittedName>
        <fullName evidence="4">Response regulator receiver protein</fullName>
    </submittedName>
</protein>
<dbReference type="SUPFAM" id="SSF52172">
    <property type="entry name" value="CheY-like"/>
    <property type="match status" value="1"/>
</dbReference>
<dbReference type="CDD" id="cd00156">
    <property type="entry name" value="REC"/>
    <property type="match status" value="1"/>
</dbReference>
<evidence type="ECO:0000313" key="4">
    <source>
        <dbReference type="EMBL" id="ACV37668.1"/>
    </source>
</evidence>
<evidence type="ECO:0000256" key="1">
    <source>
        <dbReference type="PROSITE-ProRule" id="PRU00169"/>
    </source>
</evidence>
<reference evidence="4" key="2">
    <citation type="submission" date="2009-09" db="EMBL/GenBank/DDBJ databases">
        <title>Complete sequence of chromosome of Candidatus Accumulibacter phosphatis clade IIA str. UW-1.</title>
        <authorList>
            <consortium name="US DOE Joint Genome Institute"/>
            <person name="Martin H.G."/>
            <person name="Ivanova N."/>
            <person name="Kunin V."/>
            <person name="Warnecke F."/>
            <person name="Barry K."/>
            <person name="He S."/>
            <person name="Salamov A."/>
            <person name="Szeto E."/>
            <person name="Dalin E."/>
            <person name="Pangilinan J.L."/>
            <person name="Lapidus A."/>
            <person name="Lowry S."/>
            <person name="Kyrpides N.C."/>
            <person name="McMahon K.D."/>
            <person name="Hugenholtz P."/>
        </authorList>
    </citation>
    <scope>NUCLEOTIDE SEQUENCE [LARGE SCALE GENOMIC DNA]</scope>
    <source>
        <strain evidence="4">UW-1</strain>
    </source>
</reference>
<evidence type="ECO:0000259" key="3">
    <source>
        <dbReference type="PROSITE" id="PS50110"/>
    </source>
</evidence>
<dbReference type="AlphaFoldDB" id="C7RRF7"/>
<dbReference type="EMBL" id="CP001715">
    <property type="protein sequence ID" value="ACV37668.1"/>
    <property type="molecule type" value="Genomic_DNA"/>
</dbReference>
<feature type="compositionally biased region" description="Acidic residues" evidence="2">
    <location>
        <begin position="37"/>
        <end position="47"/>
    </location>
</feature>
<dbReference type="Gene3D" id="3.40.50.2300">
    <property type="match status" value="1"/>
</dbReference>
<dbReference type="eggNOG" id="COG0784">
    <property type="taxonomic scope" value="Bacteria"/>
</dbReference>
<feature type="modified residue" description="4-aspartylphosphate" evidence="1">
    <location>
        <position position="115"/>
    </location>
</feature>
<reference evidence="4" key="1">
    <citation type="submission" date="2009-08" db="EMBL/GenBank/DDBJ databases">
        <authorList>
            <consortium name="US DOE Joint Genome Institute"/>
            <person name="Lucas S."/>
            <person name="Copeland A."/>
            <person name="Lapidus A."/>
            <person name="Glavina del Rio T."/>
            <person name="Dalin E."/>
            <person name="Tice H."/>
            <person name="Bruce D."/>
            <person name="Barry K."/>
            <person name="Pitluck S."/>
            <person name="Lowry S."/>
            <person name="Larimer F."/>
            <person name="Land M."/>
            <person name="Hauser L."/>
            <person name="Kyrpides N."/>
            <person name="Ivanova N."/>
            <person name="McMahon K.D."/>
            <person name="Hugenholtz P."/>
        </authorList>
    </citation>
    <scope>NUCLEOTIDE SEQUENCE</scope>
    <source>
        <strain evidence="4">UW-1</strain>
    </source>
</reference>
<dbReference type="Pfam" id="PF00072">
    <property type="entry name" value="Response_reg"/>
    <property type="match status" value="1"/>
</dbReference>
<proteinExistence type="predicted"/>
<dbReference type="PROSITE" id="PS50110">
    <property type="entry name" value="RESPONSE_REGULATORY"/>
    <property type="match status" value="1"/>
</dbReference>
<feature type="domain" description="Response regulatory" evidence="3">
    <location>
        <begin position="60"/>
        <end position="184"/>
    </location>
</feature>
<name>C7RRF7_ACCRE</name>
<gene>
    <name evidence="4" type="ordered locus">CAP2UW1_4438</name>
</gene>
<dbReference type="STRING" id="522306.CAP2UW1_4438"/>
<feature type="region of interest" description="Disordered" evidence="2">
    <location>
        <begin position="17"/>
        <end position="52"/>
    </location>
</feature>
<dbReference type="InterPro" id="IPR001789">
    <property type="entry name" value="Sig_transdc_resp-reg_receiver"/>
</dbReference>
<accession>C7RRF7</accession>